<dbReference type="PANTHER" id="PTHR43351">
    <property type="entry name" value="L(+)-TARTRATE DEHYDRATASE SUBUNIT BETA"/>
    <property type="match status" value="1"/>
</dbReference>
<dbReference type="Gene3D" id="3.20.130.10">
    <property type="entry name" value="Fe-S hydro-lyase, tartrate dehydratase beta-type, catalytic domain"/>
    <property type="match status" value="1"/>
</dbReference>
<dbReference type="STRING" id="485916.Dtox_2136"/>
<comment type="similarity">
    <text evidence="1">Belongs to the class-I fumarase family.</text>
</comment>
<sequence>MQKIFTPLNNKAVEQLKSGQQILLNGKLYTGRDAAHKKLMELIEKGEMLPFNLLGQVLYYVGPAPAKPGQVIGSAGPTTSGRMDSYTPELLSRGLKGTIGKGYRSAEVIKAGIEYKAVYFAAVGGAGALIAKCIKKSSVIAYPELGPEAIYELEVEDFPLIVVNDIYGGDLYTEGRNRYSSNKICN</sequence>
<keyword evidence="2 4" id="KW-0456">Lyase</keyword>
<name>C8VZ54_DESAS</name>
<dbReference type="KEGG" id="dae:Dtox_2136"/>
<reference evidence="4 5" key="1">
    <citation type="journal article" date="2009" name="Stand. Genomic Sci.">
        <title>Complete genome sequence of Desulfotomaculum acetoxidans type strain (5575).</title>
        <authorList>
            <person name="Spring S."/>
            <person name="Lapidus A."/>
            <person name="Schroder M."/>
            <person name="Gleim D."/>
            <person name="Sims D."/>
            <person name="Meincke L."/>
            <person name="Glavina Del Rio T."/>
            <person name="Tice H."/>
            <person name="Copeland A."/>
            <person name="Cheng J.F."/>
            <person name="Lucas S."/>
            <person name="Chen F."/>
            <person name="Nolan M."/>
            <person name="Bruce D."/>
            <person name="Goodwin L."/>
            <person name="Pitluck S."/>
            <person name="Ivanova N."/>
            <person name="Mavromatis K."/>
            <person name="Mikhailova N."/>
            <person name="Pati A."/>
            <person name="Chen A."/>
            <person name="Palaniappan K."/>
            <person name="Land M."/>
            <person name="Hauser L."/>
            <person name="Chang Y.J."/>
            <person name="Jeffries C.D."/>
            <person name="Chain P."/>
            <person name="Saunders E."/>
            <person name="Brettin T."/>
            <person name="Detter J.C."/>
            <person name="Goker M."/>
            <person name="Bristow J."/>
            <person name="Eisen J.A."/>
            <person name="Markowitz V."/>
            <person name="Hugenholtz P."/>
            <person name="Kyrpides N.C."/>
            <person name="Klenk H.P."/>
            <person name="Han C."/>
        </authorList>
    </citation>
    <scope>NUCLEOTIDE SEQUENCE [LARGE SCALE GENOMIC DNA]</scope>
    <source>
        <strain evidence="5">ATCC 49208 / DSM 771 / VKM B-1644</strain>
    </source>
</reference>
<dbReference type="AlphaFoldDB" id="C8VZ54"/>
<dbReference type="OrthoDB" id="9798978at2"/>
<dbReference type="NCBIfam" id="TIGR00723">
    <property type="entry name" value="ttdB_fumA_fumB"/>
    <property type="match status" value="1"/>
</dbReference>
<dbReference type="eggNOG" id="COG1838">
    <property type="taxonomic scope" value="Bacteria"/>
</dbReference>
<accession>C8VZ54</accession>
<evidence type="ECO:0000313" key="5">
    <source>
        <dbReference type="Proteomes" id="UP000002217"/>
    </source>
</evidence>
<evidence type="ECO:0000259" key="3">
    <source>
        <dbReference type="Pfam" id="PF05683"/>
    </source>
</evidence>
<evidence type="ECO:0000313" key="4">
    <source>
        <dbReference type="EMBL" id="ACV62964.1"/>
    </source>
</evidence>
<dbReference type="InterPro" id="IPR036660">
    <property type="entry name" value="Fe-S_hydroAse_TtdB_cat_sf"/>
</dbReference>
<evidence type="ECO:0000256" key="1">
    <source>
        <dbReference type="ARBA" id="ARBA00008876"/>
    </source>
</evidence>
<dbReference type="GO" id="GO:0016836">
    <property type="term" value="F:hydro-lyase activity"/>
    <property type="evidence" value="ECO:0007669"/>
    <property type="project" value="InterPro"/>
</dbReference>
<feature type="domain" description="Fe-S hydro-lyase tartrate dehydratase beta-type catalytic" evidence="3">
    <location>
        <begin position="9"/>
        <end position="174"/>
    </location>
</feature>
<dbReference type="InterPro" id="IPR004647">
    <property type="entry name" value="Fe-S_hydro-lyase_TtdB-typ_cat"/>
</dbReference>
<dbReference type="SUPFAM" id="SSF117457">
    <property type="entry name" value="FumA C-terminal domain-like"/>
    <property type="match status" value="1"/>
</dbReference>
<dbReference type="RefSeq" id="WP_015757668.1">
    <property type="nucleotide sequence ID" value="NC_013216.1"/>
</dbReference>
<dbReference type="PANTHER" id="PTHR43351:SF2">
    <property type="entry name" value="L(+)-TARTRATE DEHYDRATASE SUBUNIT BETA-RELATED"/>
    <property type="match status" value="1"/>
</dbReference>
<keyword evidence="5" id="KW-1185">Reference proteome</keyword>
<evidence type="ECO:0000256" key="2">
    <source>
        <dbReference type="ARBA" id="ARBA00023239"/>
    </source>
</evidence>
<protein>
    <submittedName>
        <fullName evidence="4">Hydro-lyase, Fe-S type, tartrate/fumarate subfamily, beta subunit</fullName>
    </submittedName>
</protein>
<dbReference type="NCBIfam" id="NF005310">
    <property type="entry name" value="PRK06842.1"/>
    <property type="match status" value="1"/>
</dbReference>
<dbReference type="HOGENOM" id="CLU_098588_2_0_9"/>
<dbReference type="EMBL" id="CP001720">
    <property type="protein sequence ID" value="ACV62964.1"/>
    <property type="molecule type" value="Genomic_DNA"/>
</dbReference>
<proteinExistence type="inferred from homology"/>
<dbReference type="Pfam" id="PF05683">
    <property type="entry name" value="Fumerase_C"/>
    <property type="match status" value="1"/>
</dbReference>
<gene>
    <name evidence="4" type="ordered locus">Dtox_2136</name>
</gene>
<dbReference type="Proteomes" id="UP000002217">
    <property type="component" value="Chromosome"/>
</dbReference>
<organism evidence="4 5">
    <name type="scientific">Desulfofarcimen acetoxidans (strain ATCC 49208 / DSM 771 / KCTC 5769 / VKM B-1644 / 5575)</name>
    <name type="common">Desulfotomaculum acetoxidans</name>
    <dbReference type="NCBI Taxonomy" id="485916"/>
    <lineage>
        <taxon>Bacteria</taxon>
        <taxon>Bacillati</taxon>
        <taxon>Bacillota</taxon>
        <taxon>Clostridia</taxon>
        <taxon>Eubacteriales</taxon>
        <taxon>Peptococcaceae</taxon>
        <taxon>Desulfofarcimen</taxon>
    </lineage>
</organism>